<evidence type="ECO:0000256" key="2">
    <source>
        <dbReference type="SAM" id="Phobius"/>
    </source>
</evidence>
<feature type="transmembrane region" description="Helical" evidence="2">
    <location>
        <begin position="142"/>
        <end position="162"/>
    </location>
</feature>
<gene>
    <name evidence="3" type="ORF">I5731_13440</name>
</gene>
<evidence type="ECO:0000313" key="4">
    <source>
        <dbReference type="Proteomes" id="UP000631694"/>
    </source>
</evidence>
<organism evidence="3 4">
    <name type="scientific">Methylobrevis albus</name>
    <dbReference type="NCBI Taxonomy" id="2793297"/>
    <lineage>
        <taxon>Bacteria</taxon>
        <taxon>Pseudomonadati</taxon>
        <taxon>Pseudomonadota</taxon>
        <taxon>Alphaproteobacteria</taxon>
        <taxon>Hyphomicrobiales</taxon>
        <taxon>Pleomorphomonadaceae</taxon>
        <taxon>Methylobrevis</taxon>
    </lineage>
</organism>
<comment type="caution">
    <text evidence="3">The sequence shown here is derived from an EMBL/GenBank/DDBJ whole genome shotgun (WGS) entry which is preliminary data.</text>
</comment>
<evidence type="ECO:0000256" key="1">
    <source>
        <dbReference type="SAM" id="MobiDB-lite"/>
    </source>
</evidence>
<sequence length="192" mass="21197">MDIGSTLDAVLGLLTGVLGATTDAVQSYPWTTTPIVFGVFVASERRKWTEILDANKRPRFKQFHPIEWAVFCIILVAALAIAAPIGFIANYIFLVVSFIIQSFLMFLSAFSKNAVAFVLIVISCVILFMLWRIIYRRKIGKVGIFATVYAIAFTAFVMTSLYSQLAGEVEKQQAGGSSPQQQASDRPEGQED</sequence>
<feature type="transmembrane region" description="Helical" evidence="2">
    <location>
        <begin position="66"/>
        <end position="84"/>
    </location>
</feature>
<keyword evidence="4" id="KW-1185">Reference proteome</keyword>
<feature type="compositionally biased region" description="Low complexity" evidence="1">
    <location>
        <begin position="172"/>
        <end position="184"/>
    </location>
</feature>
<accession>A0A931I3M5</accession>
<keyword evidence="2" id="KW-1133">Transmembrane helix</keyword>
<dbReference type="AlphaFoldDB" id="A0A931I3M5"/>
<protein>
    <submittedName>
        <fullName evidence="3">Uncharacterized protein</fullName>
    </submittedName>
</protein>
<keyword evidence="2" id="KW-0812">Transmembrane</keyword>
<dbReference type="Proteomes" id="UP000631694">
    <property type="component" value="Unassembled WGS sequence"/>
</dbReference>
<name>A0A931I3M5_9HYPH</name>
<proteinExistence type="predicted"/>
<reference evidence="3" key="1">
    <citation type="submission" date="2020-12" db="EMBL/GenBank/DDBJ databases">
        <title>Methylobrevis albus sp. nov., isolated from fresh water lack sediment.</title>
        <authorList>
            <person name="Zou Q."/>
        </authorList>
    </citation>
    <scope>NUCLEOTIDE SEQUENCE</scope>
    <source>
        <strain evidence="3">L22</strain>
    </source>
</reference>
<evidence type="ECO:0000313" key="3">
    <source>
        <dbReference type="EMBL" id="MBH0238834.1"/>
    </source>
</evidence>
<keyword evidence="2" id="KW-0472">Membrane</keyword>
<feature type="transmembrane region" description="Helical" evidence="2">
    <location>
        <begin position="116"/>
        <end position="135"/>
    </location>
</feature>
<dbReference type="RefSeq" id="WP_197311916.1">
    <property type="nucleotide sequence ID" value="NZ_JADZLT010000051.1"/>
</dbReference>
<feature type="region of interest" description="Disordered" evidence="1">
    <location>
        <begin position="172"/>
        <end position="192"/>
    </location>
</feature>
<dbReference type="EMBL" id="JADZLT010000051">
    <property type="protein sequence ID" value="MBH0238834.1"/>
    <property type="molecule type" value="Genomic_DNA"/>
</dbReference>